<feature type="compositionally biased region" description="Basic and acidic residues" evidence="1">
    <location>
        <begin position="91"/>
        <end position="101"/>
    </location>
</feature>
<evidence type="ECO:0000256" key="1">
    <source>
        <dbReference type="SAM" id="MobiDB-lite"/>
    </source>
</evidence>
<dbReference type="Proteomes" id="UP001142489">
    <property type="component" value="Unassembled WGS sequence"/>
</dbReference>
<keyword evidence="3" id="KW-1185">Reference proteome</keyword>
<comment type="caution">
    <text evidence="2">The sequence shown here is derived from an EMBL/GenBank/DDBJ whole genome shotgun (WGS) entry which is preliminary data.</text>
</comment>
<gene>
    <name evidence="2" type="ORF">JRQ81_017669</name>
</gene>
<evidence type="ECO:0000313" key="2">
    <source>
        <dbReference type="EMBL" id="KAJ7324649.1"/>
    </source>
</evidence>
<protein>
    <submittedName>
        <fullName evidence="2">Uncharacterized protein</fullName>
    </submittedName>
</protein>
<proteinExistence type="predicted"/>
<accession>A0A9Q0XRC0</accession>
<sequence length="101" mass="10711">MGERSVYQRLASGEEEEAGGLVGGAPSSGFMDSVPTAARPDVLPVPAQRIERHKPGSPDSFRVNDRRWRWGVVGGQQGDGESGLGLLIPTEADHGAGHRVH</sequence>
<feature type="compositionally biased region" description="Gly residues" evidence="1">
    <location>
        <begin position="72"/>
        <end position="83"/>
    </location>
</feature>
<feature type="non-terminal residue" evidence="2">
    <location>
        <position position="101"/>
    </location>
</feature>
<name>A0A9Q0XRC0_9SAUR</name>
<organism evidence="2 3">
    <name type="scientific">Phrynocephalus forsythii</name>
    <dbReference type="NCBI Taxonomy" id="171643"/>
    <lineage>
        <taxon>Eukaryota</taxon>
        <taxon>Metazoa</taxon>
        <taxon>Chordata</taxon>
        <taxon>Craniata</taxon>
        <taxon>Vertebrata</taxon>
        <taxon>Euteleostomi</taxon>
        <taxon>Lepidosauria</taxon>
        <taxon>Squamata</taxon>
        <taxon>Bifurcata</taxon>
        <taxon>Unidentata</taxon>
        <taxon>Episquamata</taxon>
        <taxon>Toxicofera</taxon>
        <taxon>Iguania</taxon>
        <taxon>Acrodonta</taxon>
        <taxon>Agamidae</taxon>
        <taxon>Agaminae</taxon>
        <taxon>Phrynocephalus</taxon>
    </lineage>
</organism>
<feature type="region of interest" description="Disordered" evidence="1">
    <location>
        <begin position="1"/>
        <end position="38"/>
    </location>
</feature>
<evidence type="ECO:0000313" key="3">
    <source>
        <dbReference type="Proteomes" id="UP001142489"/>
    </source>
</evidence>
<feature type="region of interest" description="Disordered" evidence="1">
    <location>
        <begin position="72"/>
        <end position="101"/>
    </location>
</feature>
<reference evidence="2" key="1">
    <citation type="journal article" date="2023" name="DNA Res.">
        <title>Chromosome-level genome assembly of Phrynocephalus forsythii using third-generation DNA sequencing and Hi-C analysis.</title>
        <authorList>
            <person name="Qi Y."/>
            <person name="Zhao W."/>
            <person name="Zhao Y."/>
            <person name="Niu C."/>
            <person name="Cao S."/>
            <person name="Zhang Y."/>
        </authorList>
    </citation>
    <scope>NUCLEOTIDE SEQUENCE</scope>
    <source>
        <tissue evidence="2">Muscle</tissue>
    </source>
</reference>
<dbReference type="EMBL" id="JAPFRF010000008">
    <property type="protein sequence ID" value="KAJ7324649.1"/>
    <property type="molecule type" value="Genomic_DNA"/>
</dbReference>
<dbReference type="AlphaFoldDB" id="A0A9Q0XRC0"/>